<dbReference type="PROSITE" id="PS50931">
    <property type="entry name" value="HTH_LYSR"/>
    <property type="match status" value="1"/>
</dbReference>
<evidence type="ECO:0000259" key="5">
    <source>
        <dbReference type="PROSITE" id="PS50931"/>
    </source>
</evidence>
<comment type="caution">
    <text evidence="6">The sequence shown here is derived from an EMBL/GenBank/DDBJ whole genome shotgun (WGS) entry which is preliminary data.</text>
</comment>
<dbReference type="Pfam" id="PF00126">
    <property type="entry name" value="HTH_1"/>
    <property type="match status" value="1"/>
</dbReference>
<dbReference type="InterPro" id="IPR000847">
    <property type="entry name" value="LysR_HTH_N"/>
</dbReference>
<dbReference type="PRINTS" id="PR00039">
    <property type="entry name" value="HTHLYSR"/>
</dbReference>
<dbReference type="InterPro" id="IPR005119">
    <property type="entry name" value="LysR_subst-bd"/>
</dbReference>
<dbReference type="InterPro" id="IPR037402">
    <property type="entry name" value="YidZ_PBP2"/>
</dbReference>
<dbReference type="SUPFAM" id="SSF46785">
    <property type="entry name" value="Winged helix' DNA-binding domain"/>
    <property type="match status" value="1"/>
</dbReference>
<reference evidence="7" key="1">
    <citation type="journal article" date="2019" name="Int. J. Syst. Evol. Microbiol.">
        <title>The Global Catalogue of Microorganisms (GCM) 10K type strain sequencing project: providing services to taxonomists for standard genome sequencing and annotation.</title>
        <authorList>
            <consortium name="The Broad Institute Genomics Platform"/>
            <consortium name="The Broad Institute Genome Sequencing Center for Infectious Disease"/>
            <person name="Wu L."/>
            <person name="Ma J."/>
        </authorList>
    </citation>
    <scope>NUCLEOTIDE SEQUENCE [LARGE SCALE GENOMIC DNA]</scope>
    <source>
        <strain evidence="7">CCUG 62953</strain>
    </source>
</reference>
<name>A0ABW3ZHW4_9RHOB</name>
<organism evidence="6 7">
    <name type="scientific">Litorisediminicola beolgyonensis</name>
    <dbReference type="NCBI Taxonomy" id="1173614"/>
    <lineage>
        <taxon>Bacteria</taxon>
        <taxon>Pseudomonadati</taxon>
        <taxon>Pseudomonadota</taxon>
        <taxon>Alphaproteobacteria</taxon>
        <taxon>Rhodobacterales</taxon>
        <taxon>Paracoccaceae</taxon>
        <taxon>Litorisediminicola</taxon>
    </lineage>
</organism>
<evidence type="ECO:0000256" key="3">
    <source>
        <dbReference type="ARBA" id="ARBA00023125"/>
    </source>
</evidence>
<proteinExistence type="inferred from homology"/>
<evidence type="ECO:0000256" key="2">
    <source>
        <dbReference type="ARBA" id="ARBA00023015"/>
    </source>
</evidence>
<sequence>MNFTNFDLNLLRILDALLATGSTTEAGRKLGLSQPAVSAALGRLRHALSDPLFLRQGRGLVPTDFAAGLQEPLRRLLEEAETLLSPERFDPLQTEARFKLSGADFFAELLVPQLGDRLQRRAPGIRVQLVDLVPDSYVDTIERYQVDMAFIPNMSFPDWIAHQPLFRSPFVTVASQNNARLRRAGIAPGDTIPLDLYCDMAHVLFSPEGNMTAMGDAALARLGRKRKVAMTMPFFSGVAGAVARSEMIALLPVQYANHVADRIGLALYRQPMPVPVATVSMIWHRRSTENPAHRWLREQIADLTAPLDAGTDAP</sequence>
<dbReference type="PANTHER" id="PTHR30118">
    <property type="entry name" value="HTH-TYPE TRANSCRIPTIONAL REGULATOR LEUO-RELATED"/>
    <property type="match status" value="1"/>
</dbReference>
<evidence type="ECO:0000313" key="6">
    <source>
        <dbReference type="EMBL" id="MFD1342643.1"/>
    </source>
</evidence>
<dbReference type="EMBL" id="JBHTMU010000014">
    <property type="protein sequence ID" value="MFD1342643.1"/>
    <property type="molecule type" value="Genomic_DNA"/>
</dbReference>
<protein>
    <submittedName>
        <fullName evidence="6">LysR family transcriptional regulator</fullName>
    </submittedName>
</protein>
<gene>
    <name evidence="6" type="ORF">ACFQ4E_09460</name>
</gene>
<dbReference type="InterPro" id="IPR050389">
    <property type="entry name" value="LysR-type_TF"/>
</dbReference>
<dbReference type="PANTHER" id="PTHR30118:SF15">
    <property type="entry name" value="TRANSCRIPTIONAL REGULATORY PROTEIN"/>
    <property type="match status" value="1"/>
</dbReference>
<accession>A0ABW3ZHW4</accession>
<dbReference type="InterPro" id="IPR036388">
    <property type="entry name" value="WH-like_DNA-bd_sf"/>
</dbReference>
<keyword evidence="3" id="KW-0238">DNA-binding</keyword>
<evidence type="ECO:0000313" key="7">
    <source>
        <dbReference type="Proteomes" id="UP001597135"/>
    </source>
</evidence>
<feature type="domain" description="HTH lysR-type" evidence="5">
    <location>
        <begin position="6"/>
        <end position="63"/>
    </location>
</feature>
<dbReference type="Gene3D" id="1.10.10.10">
    <property type="entry name" value="Winged helix-like DNA-binding domain superfamily/Winged helix DNA-binding domain"/>
    <property type="match status" value="1"/>
</dbReference>
<dbReference type="CDD" id="cd08417">
    <property type="entry name" value="PBP2_Nitroaromatics_like"/>
    <property type="match status" value="1"/>
</dbReference>
<dbReference type="RefSeq" id="WP_386802898.1">
    <property type="nucleotide sequence ID" value="NZ_JBHTMU010000014.1"/>
</dbReference>
<dbReference type="SUPFAM" id="SSF53850">
    <property type="entry name" value="Periplasmic binding protein-like II"/>
    <property type="match status" value="1"/>
</dbReference>
<evidence type="ECO:0000256" key="4">
    <source>
        <dbReference type="ARBA" id="ARBA00023163"/>
    </source>
</evidence>
<keyword evidence="4" id="KW-0804">Transcription</keyword>
<comment type="similarity">
    <text evidence="1">Belongs to the LysR transcriptional regulatory family.</text>
</comment>
<dbReference type="InterPro" id="IPR036390">
    <property type="entry name" value="WH_DNA-bd_sf"/>
</dbReference>
<keyword evidence="2" id="KW-0805">Transcription regulation</keyword>
<keyword evidence="7" id="KW-1185">Reference proteome</keyword>
<evidence type="ECO:0000256" key="1">
    <source>
        <dbReference type="ARBA" id="ARBA00009437"/>
    </source>
</evidence>
<dbReference type="Pfam" id="PF03466">
    <property type="entry name" value="LysR_substrate"/>
    <property type="match status" value="1"/>
</dbReference>
<dbReference type="Gene3D" id="3.40.190.10">
    <property type="entry name" value="Periplasmic binding protein-like II"/>
    <property type="match status" value="2"/>
</dbReference>
<dbReference type="Proteomes" id="UP001597135">
    <property type="component" value="Unassembled WGS sequence"/>
</dbReference>